<keyword evidence="2" id="KW-1133">Transmembrane helix</keyword>
<evidence type="ECO:0000313" key="4">
    <source>
        <dbReference type="EMBL" id="SHN53903.1"/>
    </source>
</evidence>
<feature type="coiled-coil region" evidence="1">
    <location>
        <begin position="116"/>
        <end position="150"/>
    </location>
</feature>
<evidence type="ECO:0000313" key="5">
    <source>
        <dbReference type="Proteomes" id="UP000184097"/>
    </source>
</evidence>
<reference evidence="4 5" key="1">
    <citation type="submission" date="2016-12" db="EMBL/GenBank/DDBJ databases">
        <authorList>
            <person name="Song W.-J."/>
            <person name="Kurnit D.M."/>
        </authorList>
    </citation>
    <scope>NUCLEOTIDE SEQUENCE [LARGE SCALE GENOMIC DNA]</scope>
    <source>
        <strain evidence="4 5">DSM 14810</strain>
    </source>
</reference>
<proteinExistence type="predicted"/>
<feature type="domain" description="Helix-turn-helix" evidence="3">
    <location>
        <begin position="4"/>
        <end position="53"/>
    </location>
</feature>
<dbReference type="InterPro" id="IPR041657">
    <property type="entry name" value="HTH_17"/>
</dbReference>
<gene>
    <name evidence="4" type="ORF">SAMN02745247_01111</name>
</gene>
<feature type="transmembrane region" description="Helical" evidence="2">
    <location>
        <begin position="66"/>
        <end position="92"/>
    </location>
</feature>
<keyword evidence="1" id="KW-0175">Coiled coil</keyword>
<accession>A0A1M7S662</accession>
<dbReference type="EMBL" id="FRDH01000004">
    <property type="protein sequence ID" value="SHN53903.1"/>
    <property type="molecule type" value="Genomic_DNA"/>
</dbReference>
<organism evidence="4 5">
    <name type="scientific">Butyrivibrio hungatei DSM 14810</name>
    <dbReference type="NCBI Taxonomy" id="1121132"/>
    <lineage>
        <taxon>Bacteria</taxon>
        <taxon>Bacillati</taxon>
        <taxon>Bacillota</taxon>
        <taxon>Clostridia</taxon>
        <taxon>Lachnospirales</taxon>
        <taxon>Lachnospiraceae</taxon>
        <taxon>Butyrivibrio</taxon>
    </lineage>
</organism>
<evidence type="ECO:0000256" key="2">
    <source>
        <dbReference type="SAM" id="Phobius"/>
    </source>
</evidence>
<dbReference type="RefSeq" id="WP_072701708.1">
    <property type="nucleotide sequence ID" value="NZ_FRDH01000004.1"/>
</dbReference>
<dbReference type="InterPro" id="IPR009061">
    <property type="entry name" value="DNA-bd_dom_put_sf"/>
</dbReference>
<dbReference type="AlphaFoldDB" id="A0A1M7S662"/>
<sequence length="174" mass="19639">MKTYSVKQISEMLDTNPETVRRWIRDNKLSAVQISKKTGNVVTEDELHRFINATPKYLPSFTASSLGVATVTGAVGLAALVGGVVASALLGYCDEKNQTEVAVKPDDFKNYLKENIKKFKKKTEQKQALIKKTEKEIEDLNKKIEQYKYLLEHEDILSDTLESVIGEKENIEDE</sequence>
<evidence type="ECO:0000256" key="1">
    <source>
        <dbReference type="SAM" id="Coils"/>
    </source>
</evidence>
<dbReference type="SUPFAM" id="SSF58100">
    <property type="entry name" value="Bacterial hemolysins"/>
    <property type="match status" value="1"/>
</dbReference>
<protein>
    <submittedName>
        <fullName evidence="4">Helix-turn-helix domain-containing protein</fullName>
    </submittedName>
</protein>
<dbReference type="Proteomes" id="UP000184097">
    <property type="component" value="Unassembled WGS sequence"/>
</dbReference>
<keyword evidence="2" id="KW-0472">Membrane</keyword>
<evidence type="ECO:0000259" key="3">
    <source>
        <dbReference type="Pfam" id="PF12728"/>
    </source>
</evidence>
<dbReference type="SUPFAM" id="SSF46955">
    <property type="entry name" value="Putative DNA-binding domain"/>
    <property type="match status" value="1"/>
</dbReference>
<name>A0A1M7S662_9FIRM</name>
<keyword evidence="2" id="KW-0812">Transmembrane</keyword>
<dbReference type="Pfam" id="PF12728">
    <property type="entry name" value="HTH_17"/>
    <property type="match status" value="1"/>
</dbReference>